<evidence type="ECO:0000256" key="11">
    <source>
        <dbReference type="ARBA" id="ARBA00039461"/>
    </source>
</evidence>
<reference evidence="16" key="1">
    <citation type="journal article" date="2019" name="Int. J. Syst. Evol. Microbiol.">
        <title>The Global Catalogue of Microorganisms (GCM) 10K type strain sequencing project: providing services to taxonomists for standard genome sequencing and annotation.</title>
        <authorList>
            <consortium name="The Broad Institute Genomics Platform"/>
            <consortium name="The Broad Institute Genome Sequencing Center for Infectious Disease"/>
            <person name="Wu L."/>
            <person name="Ma J."/>
        </authorList>
    </citation>
    <scope>NUCLEOTIDE SEQUENCE [LARGE SCALE GENOMIC DNA]</scope>
    <source>
        <strain evidence="16">JCM 17459</strain>
    </source>
</reference>
<dbReference type="InterPro" id="IPR010737">
    <property type="entry name" value="4-carb_acid_sugar_kinase_N"/>
</dbReference>
<dbReference type="SUPFAM" id="SSF142764">
    <property type="entry name" value="YgbK-like"/>
    <property type="match status" value="1"/>
</dbReference>
<comment type="caution">
    <text evidence="15">The sequence shown here is derived from an EMBL/GenBank/DDBJ whole genome shotgun (WGS) entry which is preliminary data.</text>
</comment>
<dbReference type="InterPro" id="IPR050007">
    <property type="entry name" value="OtnK"/>
</dbReference>
<dbReference type="Gene3D" id="3.40.980.20">
    <property type="entry name" value="Four-carbon acid sugar kinase, nucleotide binding domain"/>
    <property type="match status" value="1"/>
</dbReference>
<dbReference type="InterPro" id="IPR037051">
    <property type="entry name" value="4-carb_acid_sugar_kinase_N_sf"/>
</dbReference>
<evidence type="ECO:0000256" key="8">
    <source>
        <dbReference type="ARBA" id="ARBA00036346"/>
    </source>
</evidence>
<evidence type="ECO:0000256" key="10">
    <source>
        <dbReference type="ARBA" id="ARBA00039095"/>
    </source>
</evidence>
<evidence type="ECO:0000256" key="3">
    <source>
        <dbReference type="ARBA" id="ARBA00022741"/>
    </source>
</evidence>
<keyword evidence="5" id="KW-0067">ATP-binding</keyword>
<evidence type="ECO:0000256" key="9">
    <source>
        <dbReference type="ARBA" id="ARBA00037335"/>
    </source>
</evidence>
<proteinExistence type="inferred from homology"/>
<evidence type="ECO:0000256" key="7">
    <source>
        <dbReference type="ARBA" id="ARBA00035898"/>
    </source>
</evidence>
<name>A0ABP8EVG4_9MICO</name>
<evidence type="ECO:0000256" key="1">
    <source>
        <dbReference type="ARBA" id="ARBA00005715"/>
    </source>
</evidence>
<gene>
    <name evidence="15" type="ORF">GCM10022262_22670</name>
</gene>
<feature type="domain" description="Four-carbon acid sugar kinase N-terminal" evidence="13">
    <location>
        <begin position="25"/>
        <end position="252"/>
    </location>
</feature>
<evidence type="ECO:0000313" key="16">
    <source>
        <dbReference type="Proteomes" id="UP001499841"/>
    </source>
</evidence>
<comment type="similarity">
    <text evidence="1">Belongs to the four-carbon acid sugar kinase family.</text>
</comment>
<evidence type="ECO:0000313" key="15">
    <source>
        <dbReference type="EMBL" id="GAA4287907.1"/>
    </source>
</evidence>
<evidence type="ECO:0000259" key="13">
    <source>
        <dbReference type="Pfam" id="PF07005"/>
    </source>
</evidence>
<dbReference type="Pfam" id="PF07005">
    <property type="entry name" value="SBD_N"/>
    <property type="match status" value="1"/>
</dbReference>
<sequence length="446" mass="46488">MRPTDVRHEAGRDATEVDAPSRVLLGCVADDYTGATDVATALRRSGFRPAILFGGVPGDRSAPAGADAVVVALKSRTAPAADAVAWSLEAADWFDELGVQRVFHKYCSTFDSTDSGNIGPVTDALLDRSGARLTVICPGSPVHGRTVYGGQLFVHDQLLSESPMRHHPLTPMTDSDLVRVLGRQTPHHVALLPHSVVRSGPAAVRERLDALEADGVRHVVTDAIDDADLRVIAAATQHLPVLTGAAGLAAALAPDGVSAEAGPAPGAGRADVGLPAGPAVVLAGSCSRATMEQLAYARERMPSHRLDPLVTPGAEELRARATAWLTDHLGKGPVLLYSSAGPEERAAAAKVFGARTAEVFEDVLGDLARVARERGAHRIVVAGGETSGAVIQRLGVESALVGHEEDPGVPWLLTPDERPLALLLKSGNFGRADLLHRAATTGTGHP</sequence>
<dbReference type="RefSeq" id="WP_345041150.1">
    <property type="nucleotide sequence ID" value="NZ_BAABBA010000010.1"/>
</dbReference>
<dbReference type="NCBIfam" id="NF043035">
    <property type="entry name" value="OxoTetrKin"/>
    <property type="match status" value="1"/>
</dbReference>
<evidence type="ECO:0000256" key="4">
    <source>
        <dbReference type="ARBA" id="ARBA00022777"/>
    </source>
</evidence>
<dbReference type="EMBL" id="BAABBA010000010">
    <property type="protein sequence ID" value="GAA4287907.1"/>
    <property type="molecule type" value="Genomic_DNA"/>
</dbReference>
<feature type="domain" description="Four-carbon acid sugar kinase nucleotide binding" evidence="14">
    <location>
        <begin position="280"/>
        <end position="435"/>
    </location>
</feature>
<comment type="function">
    <text evidence="9">Catalyzes the ATP-dependent phosphorylation of 3-oxo-tetronate to 3-oxo-tetronate 4-phosphate.</text>
</comment>
<evidence type="ECO:0000256" key="2">
    <source>
        <dbReference type="ARBA" id="ARBA00022679"/>
    </source>
</evidence>
<keyword evidence="6" id="KW-0119">Carbohydrate metabolism</keyword>
<comment type="catalytic activity">
    <reaction evidence="8">
        <text>3-dehydro-D-erythronate + ATP = 3-dehydro-4-O-phospho-D-erythronate + ADP + H(+)</text>
        <dbReference type="Rhea" id="RHEA:52556"/>
        <dbReference type="ChEBI" id="CHEBI:15378"/>
        <dbReference type="ChEBI" id="CHEBI:30616"/>
        <dbReference type="ChEBI" id="CHEBI:57958"/>
        <dbReference type="ChEBI" id="CHEBI:136593"/>
        <dbReference type="ChEBI" id="CHEBI:456216"/>
        <dbReference type="EC" id="2.7.1.217"/>
    </reaction>
</comment>
<keyword evidence="4 15" id="KW-0418">Kinase</keyword>
<protein>
    <recommendedName>
        <fullName evidence="11">3-oxo-tetronate kinase</fullName>
        <ecNumber evidence="10">2.7.1.217</ecNumber>
    </recommendedName>
    <alternativeName>
        <fullName evidence="12">3-dehydrotetronate 4-kinase</fullName>
    </alternativeName>
</protein>
<evidence type="ECO:0000256" key="5">
    <source>
        <dbReference type="ARBA" id="ARBA00022840"/>
    </source>
</evidence>
<comment type="catalytic activity">
    <reaction evidence="7">
        <text>3-dehydro-L-erythronate + ATP = 3-dehydro-4-O-phospho-L-erythronate + ADP + H(+)</text>
        <dbReference type="Rhea" id="RHEA:52552"/>
        <dbReference type="ChEBI" id="CHEBI:15378"/>
        <dbReference type="ChEBI" id="CHEBI:30616"/>
        <dbReference type="ChEBI" id="CHEBI:136592"/>
        <dbReference type="ChEBI" id="CHEBI:136670"/>
        <dbReference type="ChEBI" id="CHEBI:456216"/>
        <dbReference type="EC" id="2.7.1.217"/>
    </reaction>
</comment>
<dbReference type="Proteomes" id="UP001499841">
    <property type="component" value="Unassembled WGS sequence"/>
</dbReference>
<evidence type="ECO:0000256" key="6">
    <source>
        <dbReference type="ARBA" id="ARBA00023277"/>
    </source>
</evidence>
<dbReference type="Gene3D" id="3.40.50.10840">
    <property type="entry name" value="Putative sugar-binding, N-terminal domain"/>
    <property type="match status" value="1"/>
</dbReference>
<dbReference type="InterPro" id="IPR042213">
    <property type="entry name" value="NBD_C_sf"/>
</dbReference>
<accession>A0ABP8EVG4</accession>
<dbReference type="EC" id="2.7.1.217" evidence="10"/>
<evidence type="ECO:0000259" key="14">
    <source>
        <dbReference type="Pfam" id="PF17042"/>
    </source>
</evidence>
<evidence type="ECO:0000256" key="12">
    <source>
        <dbReference type="ARBA" id="ARBA00041377"/>
    </source>
</evidence>
<keyword evidence="16" id="KW-1185">Reference proteome</keyword>
<keyword evidence="2" id="KW-0808">Transferase</keyword>
<organism evidence="15 16">
    <name type="scientific">Georgenia daeguensis</name>
    <dbReference type="NCBI Taxonomy" id="908355"/>
    <lineage>
        <taxon>Bacteria</taxon>
        <taxon>Bacillati</taxon>
        <taxon>Actinomycetota</taxon>
        <taxon>Actinomycetes</taxon>
        <taxon>Micrococcales</taxon>
        <taxon>Bogoriellaceae</taxon>
        <taxon>Georgenia</taxon>
    </lineage>
</organism>
<dbReference type="Pfam" id="PF17042">
    <property type="entry name" value="NBD_C"/>
    <property type="match status" value="1"/>
</dbReference>
<keyword evidence="3" id="KW-0547">Nucleotide-binding</keyword>
<dbReference type="GO" id="GO:0016301">
    <property type="term" value="F:kinase activity"/>
    <property type="evidence" value="ECO:0007669"/>
    <property type="project" value="UniProtKB-KW"/>
</dbReference>
<dbReference type="InterPro" id="IPR031475">
    <property type="entry name" value="NBD_C"/>
</dbReference>